<dbReference type="GO" id="GO:0010436">
    <property type="term" value="F:carotenoid dioxygenase activity"/>
    <property type="evidence" value="ECO:0007669"/>
    <property type="project" value="TreeGrafter"/>
</dbReference>
<evidence type="ECO:0000256" key="1">
    <source>
        <dbReference type="ARBA" id="ARBA00006787"/>
    </source>
</evidence>
<dbReference type="GO" id="GO:0046872">
    <property type="term" value="F:metal ion binding"/>
    <property type="evidence" value="ECO:0007669"/>
    <property type="project" value="UniProtKB-KW"/>
</dbReference>
<proteinExistence type="inferred from homology"/>
<evidence type="ECO:0000256" key="3">
    <source>
        <dbReference type="ARBA" id="ARBA00023002"/>
    </source>
</evidence>
<feature type="non-terminal residue" evidence="6">
    <location>
        <position position="114"/>
    </location>
</feature>
<name>A0A9N9D1D0_9GLOM</name>
<feature type="binding site" evidence="5">
    <location>
        <position position="105"/>
    </location>
    <ligand>
        <name>Fe cation</name>
        <dbReference type="ChEBI" id="CHEBI:24875"/>
        <note>catalytic</note>
    </ligand>
</feature>
<evidence type="ECO:0000313" key="7">
    <source>
        <dbReference type="Proteomes" id="UP000789342"/>
    </source>
</evidence>
<dbReference type="Proteomes" id="UP000789342">
    <property type="component" value="Unassembled WGS sequence"/>
</dbReference>
<dbReference type="PANTHER" id="PTHR10543:SF24">
    <property type="entry name" value="CAROTENOID ISOMEROOXYGENASE"/>
    <property type="match status" value="1"/>
</dbReference>
<dbReference type="EMBL" id="CAJVPV010007497">
    <property type="protein sequence ID" value="CAG8619672.1"/>
    <property type="molecule type" value="Genomic_DNA"/>
</dbReference>
<dbReference type="GO" id="GO:0016121">
    <property type="term" value="P:carotene catabolic process"/>
    <property type="evidence" value="ECO:0007669"/>
    <property type="project" value="TreeGrafter"/>
</dbReference>
<keyword evidence="3" id="KW-0560">Oxidoreductase</keyword>
<evidence type="ECO:0000256" key="4">
    <source>
        <dbReference type="ARBA" id="ARBA00023004"/>
    </source>
</evidence>
<accession>A0A9N9D1D0</accession>
<protein>
    <submittedName>
        <fullName evidence="6">17570_t:CDS:1</fullName>
    </submittedName>
</protein>
<evidence type="ECO:0000256" key="5">
    <source>
        <dbReference type="PIRSR" id="PIRSR604294-1"/>
    </source>
</evidence>
<dbReference type="Pfam" id="PF03055">
    <property type="entry name" value="RPE65"/>
    <property type="match status" value="1"/>
</dbReference>
<keyword evidence="7" id="KW-1185">Reference proteome</keyword>
<organism evidence="6 7">
    <name type="scientific">Acaulospora morrowiae</name>
    <dbReference type="NCBI Taxonomy" id="94023"/>
    <lineage>
        <taxon>Eukaryota</taxon>
        <taxon>Fungi</taxon>
        <taxon>Fungi incertae sedis</taxon>
        <taxon>Mucoromycota</taxon>
        <taxon>Glomeromycotina</taxon>
        <taxon>Glomeromycetes</taxon>
        <taxon>Diversisporales</taxon>
        <taxon>Acaulosporaceae</taxon>
        <taxon>Acaulospora</taxon>
    </lineage>
</organism>
<dbReference type="PANTHER" id="PTHR10543">
    <property type="entry name" value="BETA-CAROTENE DIOXYGENASE"/>
    <property type="match status" value="1"/>
</dbReference>
<reference evidence="6" key="1">
    <citation type="submission" date="2021-06" db="EMBL/GenBank/DDBJ databases">
        <authorList>
            <person name="Kallberg Y."/>
            <person name="Tangrot J."/>
            <person name="Rosling A."/>
        </authorList>
    </citation>
    <scope>NUCLEOTIDE SEQUENCE</scope>
    <source>
        <strain evidence="6">CL551</strain>
    </source>
</reference>
<comment type="similarity">
    <text evidence="1">Belongs to the carotenoid oxygenase family.</text>
</comment>
<dbReference type="InterPro" id="IPR004294">
    <property type="entry name" value="Carotenoid_Oase"/>
</dbReference>
<keyword evidence="2 5" id="KW-0479">Metal-binding</keyword>
<evidence type="ECO:0000313" key="6">
    <source>
        <dbReference type="EMBL" id="CAG8619672.1"/>
    </source>
</evidence>
<gene>
    <name evidence="6" type="ORF">AMORRO_LOCUS8602</name>
</gene>
<keyword evidence="4 5" id="KW-0408">Iron</keyword>
<comment type="cofactor">
    <cofactor evidence="5">
        <name>Fe(2+)</name>
        <dbReference type="ChEBI" id="CHEBI:29033"/>
    </cofactor>
    <text evidence="5">Binds 1 Fe(2+) ion per subunit.</text>
</comment>
<evidence type="ECO:0000256" key="2">
    <source>
        <dbReference type="ARBA" id="ARBA00022723"/>
    </source>
</evidence>
<dbReference type="AlphaFoldDB" id="A0A9N9D1D0"/>
<comment type="caution">
    <text evidence="6">The sequence shown here is derived from an EMBL/GenBank/DDBJ whole genome shotgun (WGS) entry which is preliminary data.</text>
</comment>
<dbReference type="OrthoDB" id="407010at2759"/>
<sequence>YRYVYGIGVSARAGEHTGEIWDAIVKNDLDSKEVLAMWTGEGCYPSEPVFAARPGHENDEDDGVLLSVVFDGLNIKSFLLILDAKTLNELARADLPHVVPISFGHGEFKEFRKE</sequence>